<dbReference type="PANTHER" id="PTHR46290">
    <property type="entry name" value="DI-N-ACETYLCHITOBIASE"/>
    <property type="match status" value="1"/>
</dbReference>
<dbReference type="VEuPathDB" id="AmoebaDB:DICPUDRAFT_98003"/>
<dbReference type="PANTHER" id="PTHR46290:SF4">
    <property type="entry name" value="GH18 DOMAIN-CONTAINING PROTEIN"/>
    <property type="match status" value="1"/>
</dbReference>
<sequence>MKLLIIIISSILILINIKFIYCLENSKNSYIYDYNIPLDILNKTNNNYNNEVKKNANSTTTNVNNSCNNILNKNINYKNKENIFYAQSNDLNFYKNNFIYWSKIDTLIINPNNKYLKEVVCTSHQNNVRTVLLIGQQELLDYSRSNFTKLVTLIEANGSDGMVVNIASNVNITYMNEIKKLYKLLKTKNKNYYFSIALPLTWNMDTNCSEMLVNCDYLILQSFNSNNYTGVKDYIDGNSIPGDYFRNLLYKNWLEKYIFIKDKIIIGLSLIGTQKCCSPGGGRNNVFNLNYCEKVANSKQTEISYFDIYNYIIGNGIGYFLSGELWNFKTHTPFLNYINNNEKDKLYQIQYENTKSLFYKISNTGIGGISFWKIETFSNLPNYHLNSILTLLDKNITGITFKKDINIF</sequence>
<gene>
    <name evidence="1" type="ORF">DICPUDRAFT_98003</name>
</gene>
<evidence type="ECO:0000313" key="2">
    <source>
        <dbReference type="Proteomes" id="UP000001064"/>
    </source>
</evidence>
<name>F0ZLT0_DICPU</name>
<dbReference type="OrthoDB" id="73875at2759"/>
<dbReference type="GeneID" id="10501795"/>
<keyword evidence="2" id="KW-1185">Reference proteome</keyword>
<evidence type="ECO:0008006" key="3">
    <source>
        <dbReference type="Google" id="ProtNLM"/>
    </source>
</evidence>
<dbReference type="Gene3D" id="3.20.20.80">
    <property type="entry name" value="Glycosidases"/>
    <property type="match status" value="1"/>
</dbReference>
<dbReference type="InterPro" id="IPR051887">
    <property type="entry name" value="GH18_Domain-Containing"/>
</dbReference>
<evidence type="ECO:0000313" key="1">
    <source>
        <dbReference type="EMBL" id="EGC35110.1"/>
    </source>
</evidence>
<reference evidence="2" key="1">
    <citation type="journal article" date="2011" name="Genome Biol.">
        <title>Comparative genomics of the social amoebae Dictyostelium discoideum and Dictyostelium purpureum.</title>
        <authorList>
            <consortium name="US DOE Joint Genome Institute (JGI-PGF)"/>
            <person name="Sucgang R."/>
            <person name="Kuo A."/>
            <person name="Tian X."/>
            <person name="Salerno W."/>
            <person name="Parikh A."/>
            <person name="Feasley C.L."/>
            <person name="Dalin E."/>
            <person name="Tu H."/>
            <person name="Huang E."/>
            <person name="Barry K."/>
            <person name="Lindquist E."/>
            <person name="Shapiro H."/>
            <person name="Bruce D."/>
            <person name="Schmutz J."/>
            <person name="Salamov A."/>
            <person name="Fey P."/>
            <person name="Gaudet P."/>
            <person name="Anjard C."/>
            <person name="Babu M.M."/>
            <person name="Basu S."/>
            <person name="Bushmanova Y."/>
            <person name="van der Wel H."/>
            <person name="Katoh-Kurasawa M."/>
            <person name="Dinh C."/>
            <person name="Coutinho P.M."/>
            <person name="Saito T."/>
            <person name="Elias M."/>
            <person name="Schaap P."/>
            <person name="Kay R.R."/>
            <person name="Henrissat B."/>
            <person name="Eichinger L."/>
            <person name="Rivero F."/>
            <person name="Putnam N.H."/>
            <person name="West C.M."/>
            <person name="Loomis W.F."/>
            <person name="Chisholm R.L."/>
            <person name="Shaulsky G."/>
            <person name="Strassmann J.E."/>
            <person name="Queller D.C."/>
            <person name="Kuspa A."/>
            <person name="Grigoriev I.V."/>
        </authorList>
    </citation>
    <scope>NUCLEOTIDE SEQUENCE [LARGE SCALE GENOMIC DNA]</scope>
    <source>
        <strain evidence="2">QSDP1</strain>
    </source>
</reference>
<dbReference type="Gene3D" id="3.40.5.30">
    <property type="entry name" value="(Trans)glycosidases - domain 2"/>
    <property type="match status" value="1"/>
</dbReference>
<dbReference type="InParanoid" id="F0ZLT0"/>
<dbReference type="RefSeq" id="XP_003288362.1">
    <property type="nucleotide sequence ID" value="XM_003288314.1"/>
</dbReference>
<dbReference type="KEGG" id="dpp:DICPUDRAFT_98003"/>
<dbReference type="EMBL" id="GL871071">
    <property type="protein sequence ID" value="EGC35110.1"/>
    <property type="molecule type" value="Genomic_DNA"/>
</dbReference>
<dbReference type="InterPro" id="IPR017853">
    <property type="entry name" value="GH"/>
</dbReference>
<organism evidence="1 2">
    <name type="scientific">Dictyostelium purpureum</name>
    <name type="common">Slime mold</name>
    <dbReference type="NCBI Taxonomy" id="5786"/>
    <lineage>
        <taxon>Eukaryota</taxon>
        <taxon>Amoebozoa</taxon>
        <taxon>Evosea</taxon>
        <taxon>Eumycetozoa</taxon>
        <taxon>Dictyostelia</taxon>
        <taxon>Dictyosteliales</taxon>
        <taxon>Dictyosteliaceae</taxon>
        <taxon>Dictyostelium</taxon>
    </lineage>
</organism>
<dbReference type="SUPFAM" id="SSF51445">
    <property type="entry name" value="(Trans)glycosidases"/>
    <property type="match status" value="1"/>
</dbReference>
<dbReference type="AlphaFoldDB" id="F0ZLT0"/>
<proteinExistence type="predicted"/>
<accession>F0ZLT0</accession>
<dbReference type="GO" id="GO:0009313">
    <property type="term" value="P:oligosaccharide catabolic process"/>
    <property type="evidence" value="ECO:0000318"/>
    <property type="project" value="GO_Central"/>
</dbReference>
<protein>
    <recommendedName>
        <fullName evidence="3">GH18 domain-containing protein</fullName>
    </recommendedName>
</protein>
<dbReference type="Proteomes" id="UP000001064">
    <property type="component" value="Unassembled WGS sequence"/>
</dbReference>